<dbReference type="AlphaFoldDB" id="A0A823IUJ8"/>
<evidence type="ECO:0000259" key="1">
    <source>
        <dbReference type="Pfam" id="PF13614"/>
    </source>
</evidence>
<name>A0A823IUJ8_LISMN</name>
<dbReference type="Proteomes" id="UP000524387">
    <property type="component" value="Unassembled WGS sequence"/>
</dbReference>
<dbReference type="InterPro" id="IPR027417">
    <property type="entry name" value="P-loop_NTPase"/>
</dbReference>
<sequence length="270" mass="31085">MTVNIEKGGTGKTTQVFNIGEYGAQNRKNKILLIDQDKSNNLSKRYSKYDVGLIREENTTNALYKGMDVKPLHIHDNLDILMAGTDLSEIDTEIKDRVNNRLILFSWITKNYDELNAKYDYILIDTHNDTTLITQNAWAVSDVIIGVSDPSMDGFEALLKLGRDIEKLQAELVEVRTGESYMVAQYFILGNKLKHNTNSSREFREIIEKERNYLGSVQDKELVHIGNLDMIPLVEYAQDKKIFSEHKDFFKNTFKLYDKIFNITDGKKAE</sequence>
<dbReference type="InterPro" id="IPR050678">
    <property type="entry name" value="DNA_Partitioning_ATPase"/>
</dbReference>
<protein>
    <submittedName>
        <fullName evidence="2">ParA family protein</fullName>
    </submittedName>
</protein>
<dbReference type="Pfam" id="PF13614">
    <property type="entry name" value="AAA_31"/>
    <property type="match status" value="1"/>
</dbReference>
<accession>A0A823IUJ8</accession>
<proteinExistence type="predicted"/>
<dbReference type="EMBL" id="AABEKN010000008">
    <property type="protein sequence ID" value="EAG9355054.1"/>
    <property type="molecule type" value="Genomic_DNA"/>
</dbReference>
<dbReference type="Gene3D" id="3.40.50.300">
    <property type="entry name" value="P-loop containing nucleotide triphosphate hydrolases"/>
    <property type="match status" value="1"/>
</dbReference>
<evidence type="ECO:0000313" key="3">
    <source>
        <dbReference type="Proteomes" id="UP000524387"/>
    </source>
</evidence>
<dbReference type="SUPFAM" id="SSF52540">
    <property type="entry name" value="P-loop containing nucleoside triphosphate hydrolases"/>
    <property type="match status" value="1"/>
</dbReference>
<reference evidence="2 3" key="1">
    <citation type="submission" date="2019-04" db="EMBL/GenBank/DDBJ databases">
        <authorList>
            <consortium name="GenomeTrakr network: Whole genome sequencing for foodborne pathogen traceback"/>
        </authorList>
    </citation>
    <scope>NUCLEOTIDE SEQUENCE [LARGE SCALE GENOMIC DNA]</scope>
    <source>
        <strain evidence="2 3">CFSAN072502</strain>
    </source>
</reference>
<dbReference type="InterPro" id="IPR025669">
    <property type="entry name" value="AAA_dom"/>
</dbReference>
<organism evidence="2 3">
    <name type="scientific">Listeria monocytogenes</name>
    <dbReference type="NCBI Taxonomy" id="1639"/>
    <lineage>
        <taxon>Bacteria</taxon>
        <taxon>Bacillati</taxon>
        <taxon>Bacillota</taxon>
        <taxon>Bacilli</taxon>
        <taxon>Bacillales</taxon>
        <taxon>Listeriaceae</taxon>
        <taxon>Listeria</taxon>
    </lineage>
</organism>
<gene>
    <name evidence="2" type="ORF">CW895_14775</name>
</gene>
<dbReference type="CDD" id="cd02042">
    <property type="entry name" value="ParAB_family"/>
    <property type="match status" value="1"/>
</dbReference>
<dbReference type="PANTHER" id="PTHR13696">
    <property type="entry name" value="P-LOOP CONTAINING NUCLEOSIDE TRIPHOSPHATE HYDROLASE"/>
    <property type="match status" value="1"/>
</dbReference>
<dbReference type="PANTHER" id="PTHR13696:SF99">
    <property type="entry name" value="COBYRINIC ACID AC-DIAMIDE SYNTHASE"/>
    <property type="match status" value="1"/>
</dbReference>
<comment type="caution">
    <text evidence="2">The sequence shown here is derived from an EMBL/GenBank/DDBJ whole genome shotgun (WGS) entry which is preliminary data.</text>
</comment>
<evidence type="ECO:0000313" key="2">
    <source>
        <dbReference type="EMBL" id="EAG9355054.1"/>
    </source>
</evidence>
<feature type="domain" description="AAA" evidence="1">
    <location>
        <begin position="4"/>
        <end position="170"/>
    </location>
</feature>